<name>A0A7K3VWE7_9ACTN</name>
<dbReference type="AlphaFoldDB" id="A0A7K3VWE7"/>
<evidence type="ECO:0000313" key="1">
    <source>
        <dbReference type="EMBL" id="NEK56971.1"/>
    </source>
</evidence>
<comment type="caution">
    <text evidence="1">The sequence shown here is derived from an EMBL/GenBank/DDBJ whole genome shotgun (WGS) entry which is preliminary data.</text>
</comment>
<sequence length="86" mass="9421">MTPTGRHPVDRPRGLCTEAHLGCPCRGDQTIHEERSQEIADARAQAGEPVECPECGASTTALSIVSWGNCRACRTAHSRETHPLRW</sequence>
<protein>
    <submittedName>
        <fullName evidence="1">Uncharacterized protein</fullName>
    </submittedName>
</protein>
<evidence type="ECO:0000313" key="2">
    <source>
        <dbReference type="Proteomes" id="UP000470246"/>
    </source>
</evidence>
<dbReference type="RefSeq" id="WP_163480173.1">
    <property type="nucleotide sequence ID" value="NZ_JAAGWF010000005.1"/>
</dbReference>
<dbReference type="Proteomes" id="UP000470246">
    <property type="component" value="Unassembled WGS sequence"/>
</dbReference>
<accession>A0A7K3VWE7</accession>
<keyword evidence="2" id="KW-1185">Reference proteome</keyword>
<organism evidence="1 2">
    <name type="scientific">Geodermatophilus sabuli</name>
    <dbReference type="NCBI Taxonomy" id="1564158"/>
    <lineage>
        <taxon>Bacteria</taxon>
        <taxon>Bacillati</taxon>
        <taxon>Actinomycetota</taxon>
        <taxon>Actinomycetes</taxon>
        <taxon>Geodermatophilales</taxon>
        <taxon>Geodermatophilaceae</taxon>
        <taxon>Geodermatophilus</taxon>
    </lineage>
</organism>
<reference evidence="1 2" key="1">
    <citation type="submission" date="2020-02" db="EMBL/GenBank/DDBJ databases">
        <title>Geodermatophilus sabuli CPCC 205279 I12A-02694.</title>
        <authorList>
            <person name="Jiang Z."/>
        </authorList>
    </citation>
    <scope>NUCLEOTIDE SEQUENCE [LARGE SCALE GENOMIC DNA]</scope>
    <source>
        <strain evidence="1 2">I12A-02694</strain>
    </source>
</reference>
<gene>
    <name evidence="1" type="ORF">GCU56_03675</name>
</gene>
<proteinExistence type="predicted"/>
<dbReference type="EMBL" id="JAAGWF010000005">
    <property type="protein sequence ID" value="NEK56971.1"/>
    <property type="molecule type" value="Genomic_DNA"/>
</dbReference>